<dbReference type="InterPro" id="IPR005119">
    <property type="entry name" value="LysR_subst-bd"/>
</dbReference>
<keyword evidence="8" id="KW-1185">Reference proteome</keyword>
<evidence type="ECO:0000256" key="5">
    <source>
        <dbReference type="ARBA" id="ARBA00023163"/>
    </source>
</evidence>
<dbReference type="FunFam" id="1.10.10.10:FF:000001">
    <property type="entry name" value="LysR family transcriptional regulator"/>
    <property type="match status" value="1"/>
</dbReference>
<evidence type="ECO:0000313" key="7">
    <source>
        <dbReference type="EMBL" id="VVD95467.1"/>
    </source>
</evidence>
<keyword evidence="2" id="KW-0805">Transcription regulation</keyword>
<name>A0A5E4U5Q6_9BURK</name>
<comment type="similarity">
    <text evidence="1">Belongs to the LysR transcriptional regulatory family.</text>
</comment>
<dbReference type="GO" id="GO:2000142">
    <property type="term" value="P:regulation of DNA-templated transcription initiation"/>
    <property type="evidence" value="ECO:0007669"/>
    <property type="project" value="TreeGrafter"/>
</dbReference>
<dbReference type="AlphaFoldDB" id="A0A5E4U5Q6"/>
<evidence type="ECO:0000256" key="4">
    <source>
        <dbReference type="ARBA" id="ARBA00023159"/>
    </source>
</evidence>
<dbReference type="InterPro" id="IPR036390">
    <property type="entry name" value="WH_DNA-bd_sf"/>
</dbReference>
<proteinExistence type="inferred from homology"/>
<keyword evidence="3" id="KW-0238">DNA-binding</keyword>
<dbReference type="InterPro" id="IPR036388">
    <property type="entry name" value="WH-like_DNA-bd_sf"/>
</dbReference>
<dbReference type="RefSeq" id="WP_150589048.1">
    <property type="nucleotide sequence ID" value="NZ_CABPSH010000003.1"/>
</dbReference>
<dbReference type="PROSITE" id="PS50931">
    <property type="entry name" value="HTH_LYSR"/>
    <property type="match status" value="1"/>
</dbReference>
<dbReference type="InterPro" id="IPR000847">
    <property type="entry name" value="LysR_HTH_N"/>
</dbReference>
<dbReference type="GO" id="GO:0003677">
    <property type="term" value="F:DNA binding"/>
    <property type="evidence" value="ECO:0007669"/>
    <property type="project" value="UniProtKB-KW"/>
</dbReference>
<keyword evidence="4" id="KW-0010">Activator</keyword>
<evidence type="ECO:0000256" key="2">
    <source>
        <dbReference type="ARBA" id="ARBA00023015"/>
    </source>
</evidence>
<dbReference type="PANTHER" id="PTHR30293">
    <property type="entry name" value="TRANSCRIPTIONAL REGULATORY PROTEIN NAC-RELATED"/>
    <property type="match status" value="1"/>
</dbReference>
<sequence>MDFKQLKYFARIAELGNMTRASESLRIAQPALSQQIANLESELDTRLFDRTAQGVRLTGTGEVLYRHAKSLLKQFEDVRVAVSQEGEDPSGHVVIGIPGSTGKILAVRLLQELRAYERILLEIVERPSAELVDLVANGKIDIAVAVDARQRRGTTIQPLIHEELYVVYPTSEHIDKKTLRLKDVARHPLILPSLPSTIRQRIDAAFLAEHLGFNLVSEVGATDMLVRLVTAGIGWTVLPWSAVADYVERDEISTASISGRTLQRELSLCISDSLPLSRAAEVVRDTVVTVLEALVSSGTWEGAQPIKQSAS</sequence>
<dbReference type="OrthoDB" id="8587114at2"/>
<evidence type="ECO:0000256" key="3">
    <source>
        <dbReference type="ARBA" id="ARBA00023125"/>
    </source>
</evidence>
<dbReference type="Proteomes" id="UP000400981">
    <property type="component" value="Unassembled WGS sequence"/>
</dbReference>
<dbReference type="Gene3D" id="3.40.190.290">
    <property type="match status" value="1"/>
</dbReference>
<dbReference type="Pfam" id="PF03466">
    <property type="entry name" value="LysR_substrate"/>
    <property type="match status" value="1"/>
</dbReference>
<dbReference type="EMBL" id="CABPSH010000003">
    <property type="protein sequence ID" value="VVD95467.1"/>
    <property type="molecule type" value="Genomic_DNA"/>
</dbReference>
<evidence type="ECO:0000256" key="1">
    <source>
        <dbReference type="ARBA" id="ARBA00009437"/>
    </source>
</evidence>
<gene>
    <name evidence="7" type="primary">oxyR_2</name>
    <name evidence="7" type="ORF">PEP31012_01830</name>
</gene>
<reference evidence="7 8" key="1">
    <citation type="submission" date="2019-08" db="EMBL/GenBank/DDBJ databases">
        <authorList>
            <person name="Peeters C."/>
        </authorList>
    </citation>
    <scope>NUCLEOTIDE SEQUENCE [LARGE SCALE GENOMIC DNA]</scope>
    <source>
        <strain evidence="7 8">LMG 31012</strain>
    </source>
</reference>
<accession>A0A5E4U5Q6</accession>
<dbReference type="PRINTS" id="PR00039">
    <property type="entry name" value="HTHLYSR"/>
</dbReference>
<evidence type="ECO:0000313" key="8">
    <source>
        <dbReference type="Proteomes" id="UP000400981"/>
    </source>
</evidence>
<dbReference type="Gene3D" id="1.10.10.10">
    <property type="entry name" value="Winged helix-like DNA-binding domain superfamily/Winged helix DNA-binding domain"/>
    <property type="match status" value="1"/>
</dbReference>
<dbReference type="GO" id="GO:0003700">
    <property type="term" value="F:DNA-binding transcription factor activity"/>
    <property type="evidence" value="ECO:0007669"/>
    <property type="project" value="InterPro"/>
</dbReference>
<protein>
    <submittedName>
        <fullName evidence="7">Hydrogen peroxide-inducible genes activator</fullName>
    </submittedName>
</protein>
<feature type="domain" description="HTH lysR-type" evidence="6">
    <location>
        <begin position="1"/>
        <end position="58"/>
    </location>
</feature>
<keyword evidence="5" id="KW-0804">Transcription</keyword>
<dbReference type="Pfam" id="PF00126">
    <property type="entry name" value="HTH_1"/>
    <property type="match status" value="1"/>
</dbReference>
<dbReference type="SUPFAM" id="SSF53850">
    <property type="entry name" value="Periplasmic binding protein-like II"/>
    <property type="match status" value="1"/>
</dbReference>
<dbReference type="PANTHER" id="PTHR30293:SF0">
    <property type="entry name" value="NITROGEN ASSIMILATION REGULATORY PROTEIN NAC"/>
    <property type="match status" value="1"/>
</dbReference>
<evidence type="ECO:0000259" key="6">
    <source>
        <dbReference type="PROSITE" id="PS50931"/>
    </source>
</evidence>
<dbReference type="SUPFAM" id="SSF46785">
    <property type="entry name" value="Winged helix' DNA-binding domain"/>
    <property type="match status" value="1"/>
</dbReference>
<organism evidence="7 8">
    <name type="scientific">Pandoraea eparura</name>
    <dbReference type="NCBI Taxonomy" id="2508291"/>
    <lineage>
        <taxon>Bacteria</taxon>
        <taxon>Pseudomonadati</taxon>
        <taxon>Pseudomonadota</taxon>
        <taxon>Betaproteobacteria</taxon>
        <taxon>Burkholderiales</taxon>
        <taxon>Burkholderiaceae</taxon>
        <taxon>Pandoraea</taxon>
    </lineage>
</organism>